<feature type="domain" description="Helix-turn-helix" evidence="1">
    <location>
        <begin position="4"/>
        <end position="57"/>
    </location>
</feature>
<organism evidence="2 3">
    <name type="scientific">Rhizobium puerariae</name>
    <dbReference type="NCBI Taxonomy" id="1585791"/>
    <lineage>
        <taxon>Bacteria</taxon>
        <taxon>Pseudomonadati</taxon>
        <taxon>Pseudomonadota</taxon>
        <taxon>Alphaproteobacteria</taxon>
        <taxon>Hyphomicrobiales</taxon>
        <taxon>Rhizobiaceae</taxon>
        <taxon>Rhizobium/Agrobacterium group</taxon>
        <taxon>Rhizobium</taxon>
    </lineage>
</organism>
<dbReference type="SUPFAM" id="SSF46955">
    <property type="entry name" value="Putative DNA-binding domain"/>
    <property type="match status" value="1"/>
</dbReference>
<dbReference type="EMBL" id="JBHMAA010000077">
    <property type="protein sequence ID" value="MFB9953414.1"/>
    <property type="molecule type" value="Genomic_DNA"/>
</dbReference>
<accession>A0ABV6AS22</accession>
<dbReference type="InterPro" id="IPR041657">
    <property type="entry name" value="HTH_17"/>
</dbReference>
<dbReference type="InterPro" id="IPR009061">
    <property type="entry name" value="DNA-bd_dom_put_sf"/>
</dbReference>
<evidence type="ECO:0000313" key="3">
    <source>
        <dbReference type="Proteomes" id="UP001589692"/>
    </source>
</evidence>
<dbReference type="Pfam" id="PF12728">
    <property type="entry name" value="HTH_17"/>
    <property type="match status" value="1"/>
</dbReference>
<keyword evidence="3" id="KW-1185">Reference proteome</keyword>
<name>A0ABV6AS22_9HYPH</name>
<proteinExistence type="predicted"/>
<gene>
    <name evidence="2" type="ORF">ACFFP0_31640</name>
</gene>
<sequence length="62" mass="7184">MPKLLTSEDIVSEFKITPRTLHRWISEGRFPTPLRVGKGRSRRRWYEADVIAFLDAKKQGAA</sequence>
<comment type="caution">
    <text evidence="2">The sequence shown here is derived from an EMBL/GenBank/DDBJ whole genome shotgun (WGS) entry which is preliminary data.</text>
</comment>
<dbReference type="Gene3D" id="1.10.238.160">
    <property type="match status" value="1"/>
</dbReference>
<evidence type="ECO:0000259" key="1">
    <source>
        <dbReference type="Pfam" id="PF12728"/>
    </source>
</evidence>
<protein>
    <submittedName>
        <fullName evidence="2">Helix-turn-helix transcriptional regulator</fullName>
    </submittedName>
</protein>
<reference evidence="2 3" key="1">
    <citation type="submission" date="2024-09" db="EMBL/GenBank/DDBJ databases">
        <authorList>
            <person name="Sun Q."/>
            <person name="Mori K."/>
        </authorList>
    </citation>
    <scope>NUCLEOTIDE SEQUENCE [LARGE SCALE GENOMIC DNA]</scope>
    <source>
        <strain evidence="2 3">TBRC 4938</strain>
    </source>
</reference>
<dbReference type="RefSeq" id="WP_377266202.1">
    <property type="nucleotide sequence ID" value="NZ_JBHMAA010000077.1"/>
</dbReference>
<evidence type="ECO:0000313" key="2">
    <source>
        <dbReference type="EMBL" id="MFB9953414.1"/>
    </source>
</evidence>
<dbReference type="Proteomes" id="UP001589692">
    <property type="component" value="Unassembled WGS sequence"/>
</dbReference>